<protein>
    <submittedName>
        <fullName evidence="8">Response regulator</fullName>
    </submittedName>
</protein>
<keyword evidence="5" id="KW-0804">Transcription</keyword>
<dbReference type="InterPro" id="IPR011990">
    <property type="entry name" value="TPR-like_helical_dom_sf"/>
</dbReference>
<dbReference type="GO" id="GO:0000160">
    <property type="term" value="P:phosphorelay signal transduction system"/>
    <property type="evidence" value="ECO:0007669"/>
    <property type="project" value="UniProtKB-KW"/>
</dbReference>
<keyword evidence="2" id="KW-0902">Two-component regulatory system</keyword>
<dbReference type="PANTHER" id="PTHR35807:SF2">
    <property type="entry name" value="TRANSCRIPTIONAL ACTIVATOR DOMAIN"/>
    <property type="match status" value="1"/>
</dbReference>
<comment type="caution">
    <text evidence="6">Lacks conserved residue(s) required for the propagation of feature annotation.</text>
</comment>
<dbReference type="InterPro" id="IPR036388">
    <property type="entry name" value="WH-like_DNA-bd_sf"/>
</dbReference>
<dbReference type="PANTHER" id="PTHR35807">
    <property type="entry name" value="TRANSCRIPTIONAL REGULATOR REDD-RELATED"/>
    <property type="match status" value="1"/>
</dbReference>
<gene>
    <name evidence="8" type="ORF">EC501_16690</name>
</gene>
<dbReference type="PROSITE" id="PS50110">
    <property type="entry name" value="RESPONSE_REGULATORY"/>
    <property type="match status" value="1"/>
</dbReference>
<dbReference type="Proteomes" id="UP000279909">
    <property type="component" value="Unassembled WGS sequence"/>
</dbReference>
<dbReference type="InterPro" id="IPR051677">
    <property type="entry name" value="AfsR-DnrI-RedD_regulator"/>
</dbReference>
<keyword evidence="4" id="KW-0238">DNA-binding</keyword>
<evidence type="ECO:0000313" key="9">
    <source>
        <dbReference type="Proteomes" id="UP000279909"/>
    </source>
</evidence>
<evidence type="ECO:0000256" key="3">
    <source>
        <dbReference type="ARBA" id="ARBA00023015"/>
    </source>
</evidence>
<feature type="domain" description="Response regulatory" evidence="7">
    <location>
        <begin position="1"/>
        <end position="55"/>
    </location>
</feature>
<dbReference type="Gene3D" id="1.10.10.10">
    <property type="entry name" value="Winged helix-like DNA-binding domain superfamily/Winged helix DNA-binding domain"/>
    <property type="match status" value="1"/>
</dbReference>
<dbReference type="EMBL" id="RHLQ01000062">
    <property type="protein sequence ID" value="RNC97183.1"/>
    <property type="molecule type" value="Genomic_DNA"/>
</dbReference>
<sequence length="312" mass="36671">MDLAALIHEENPTVQVVFVTAHRDYAIQAFELETTDYLLKPVLKERLNKTINRIHERLEEEHLSESMDHSTLPSLEIRCFKQLSLSFNGEPVLWKSAKIKELFAFFLMHLDTPIHRDLLIDKLWENHDYKKAKIHLHTCISYIRKMLESFHPNHTLSFAGQHYTLHLEQAWCDAVVFEHMPTVVSSKNIDTIERNILLYNGEYLEEEGYEWARVKANELSGKFISTLYSLADYYEQEHLDTKYITVLQKILQFNPYSESAVVRLMKVYIRLGMRADALHLYESFKQSLCEDLGIFPEKETSQIYTLLKQGDL</sequence>
<evidence type="ECO:0000256" key="2">
    <source>
        <dbReference type="ARBA" id="ARBA00023012"/>
    </source>
</evidence>
<dbReference type="SMART" id="SM01043">
    <property type="entry name" value="BTAD"/>
    <property type="match status" value="1"/>
</dbReference>
<evidence type="ECO:0000256" key="1">
    <source>
        <dbReference type="ARBA" id="ARBA00004496"/>
    </source>
</evidence>
<dbReference type="OrthoDB" id="3190595at2"/>
<name>A0A3M8H3X9_9BACI</name>
<proteinExistence type="predicted"/>
<dbReference type="SUPFAM" id="SSF48452">
    <property type="entry name" value="TPR-like"/>
    <property type="match status" value="1"/>
</dbReference>
<evidence type="ECO:0000259" key="7">
    <source>
        <dbReference type="PROSITE" id="PS50110"/>
    </source>
</evidence>
<dbReference type="GO" id="GO:0003677">
    <property type="term" value="F:DNA binding"/>
    <property type="evidence" value="ECO:0007669"/>
    <property type="project" value="UniProtKB-KW"/>
</dbReference>
<dbReference type="InterPro" id="IPR001789">
    <property type="entry name" value="Sig_transdc_resp-reg_receiver"/>
</dbReference>
<evidence type="ECO:0000256" key="6">
    <source>
        <dbReference type="PROSITE-ProRule" id="PRU00169"/>
    </source>
</evidence>
<dbReference type="SUPFAM" id="SSF46894">
    <property type="entry name" value="C-terminal effector domain of the bipartite response regulators"/>
    <property type="match status" value="1"/>
</dbReference>
<dbReference type="GO" id="GO:0005737">
    <property type="term" value="C:cytoplasm"/>
    <property type="evidence" value="ECO:0007669"/>
    <property type="project" value="UniProtKB-SubCell"/>
</dbReference>
<keyword evidence="3" id="KW-0805">Transcription regulation</keyword>
<keyword evidence="9" id="KW-1185">Reference proteome</keyword>
<comment type="subcellular location">
    <subcellularLocation>
        <location evidence="1">Cytoplasm</location>
    </subcellularLocation>
</comment>
<dbReference type="Pfam" id="PF03704">
    <property type="entry name" value="BTAD"/>
    <property type="match status" value="1"/>
</dbReference>
<dbReference type="Gene3D" id="1.25.40.10">
    <property type="entry name" value="Tetratricopeptide repeat domain"/>
    <property type="match status" value="1"/>
</dbReference>
<evidence type="ECO:0000256" key="4">
    <source>
        <dbReference type="ARBA" id="ARBA00023125"/>
    </source>
</evidence>
<dbReference type="InterPro" id="IPR005158">
    <property type="entry name" value="BTAD"/>
</dbReference>
<dbReference type="InterPro" id="IPR016032">
    <property type="entry name" value="Sig_transdc_resp-reg_C-effctor"/>
</dbReference>
<dbReference type="InterPro" id="IPR011006">
    <property type="entry name" value="CheY-like_superfamily"/>
</dbReference>
<dbReference type="Gene3D" id="3.40.50.2300">
    <property type="match status" value="1"/>
</dbReference>
<comment type="caution">
    <text evidence="8">The sequence shown here is derived from an EMBL/GenBank/DDBJ whole genome shotgun (WGS) entry which is preliminary data.</text>
</comment>
<evidence type="ECO:0000256" key="5">
    <source>
        <dbReference type="ARBA" id="ARBA00023163"/>
    </source>
</evidence>
<dbReference type="GO" id="GO:0006355">
    <property type="term" value="P:regulation of DNA-templated transcription"/>
    <property type="evidence" value="ECO:0007669"/>
    <property type="project" value="InterPro"/>
</dbReference>
<dbReference type="AlphaFoldDB" id="A0A3M8H3X9"/>
<reference evidence="8 9" key="1">
    <citation type="journal article" date="2014" name="Int. J. Syst. Evol. Microbiol.">
        <title>Lysinibacillus halotolerans sp. nov., isolated from saline-alkaline soil.</title>
        <authorList>
            <person name="Kong D."/>
            <person name="Wang Y."/>
            <person name="Zhao B."/>
            <person name="Li Y."/>
            <person name="Song J."/>
            <person name="Zhai Y."/>
            <person name="Zhang C."/>
            <person name="Wang H."/>
            <person name="Chen X."/>
            <person name="Zhao B."/>
            <person name="Ruan Z."/>
        </authorList>
    </citation>
    <scope>NUCLEOTIDE SEQUENCE [LARGE SCALE GENOMIC DNA]</scope>
    <source>
        <strain evidence="8 9">MCCC 1A12703</strain>
    </source>
</reference>
<dbReference type="SUPFAM" id="SSF52172">
    <property type="entry name" value="CheY-like"/>
    <property type="match status" value="1"/>
</dbReference>
<evidence type="ECO:0000313" key="8">
    <source>
        <dbReference type="EMBL" id="RNC97183.1"/>
    </source>
</evidence>
<accession>A0A3M8H3X9</accession>
<organism evidence="8 9">
    <name type="scientific">Lysinibacillus halotolerans</name>
    <dbReference type="NCBI Taxonomy" id="1368476"/>
    <lineage>
        <taxon>Bacteria</taxon>
        <taxon>Bacillati</taxon>
        <taxon>Bacillota</taxon>
        <taxon>Bacilli</taxon>
        <taxon>Bacillales</taxon>
        <taxon>Bacillaceae</taxon>
        <taxon>Lysinibacillus</taxon>
    </lineage>
</organism>